<dbReference type="PROSITE" id="PS51112">
    <property type="entry name" value="AMMECR1"/>
    <property type="match status" value="1"/>
</dbReference>
<comment type="caution">
    <text evidence="2">The sequence shown here is derived from an EMBL/GenBank/DDBJ whole genome shotgun (WGS) entry which is preliminary data.</text>
</comment>
<name>A0A7C3E172_9SPIR</name>
<dbReference type="Gene3D" id="3.30.700.20">
    <property type="entry name" value="Hypothetical protein ph0010, domain 1"/>
    <property type="match status" value="1"/>
</dbReference>
<evidence type="ECO:0000313" key="2">
    <source>
        <dbReference type="EMBL" id="HFH28732.1"/>
    </source>
</evidence>
<dbReference type="PANTHER" id="PTHR13016:SF0">
    <property type="entry name" value="AMME SYNDROME CANDIDATE GENE 1 PROTEIN"/>
    <property type="match status" value="1"/>
</dbReference>
<dbReference type="InterPro" id="IPR027623">
    <property type="entry name" value="AmmeMemoSam_A"/>
</dbReference>
<dbReference type="PANTHER" id="PTHR13016">
    <property type="entry name" value="AMMECR1 HOMOLOG"/>
    <property type="match status" value="1"/>
</dbReference>
<feature type="domain" description="AMMECR1" evidence="1">
    <location>
        <begin position="8"/>
        <end position="191"/>
    </location>
</feature>
<evidence type="ECO:0000259" key="1">
    <source>
        <dbReference type="PROSITE" id="PS51112"/>
    </source>
</evidence>
<dbReference type="EMBL" id="DSVL01000133">
    <property type="protein sequence ID" value="HFH28732.1"/>
    <property type="molecule type" value="Genomic_DNA"/>
</dbReference>
<dbReference type="AlphaFoldDB" id="A0A7C3E172"/>
<dbReference type="SUPFAM" id="SSF143447">
    <property type="entry name" value="AMMECR1-like"/>
    <property type="match status" value="1"/>
</dbReference>
<protein>
    <submittedName>
        <fullName evidence="2">AmmeMemoRadiSam system protein A</fullName>
    </submittedName>
</protein>
<dbReference type="InterPro" id="IPR027485">
    <property type="entry name" value="AMMECR1_N"/>
</dbReference>
<reference evidence="2" key="1">
    <citation type="journal article" date="2020" name="mSystems">
        <title>Genome- and Community-Level Interaction Insights into Carbon Utilization and Element Cycling Functions of Hydrothermarchaeota in Hydrothermal Sediment.</title>
        <authorList>
            <person name="Zhou Z."/>
            <person name="Liu Y."/>
            <person name="Xu W."/>
            <person name="Pan J."/>
            <person name="Luo Z.H."/>
            <person name="Li M."/>
        </authorList>
    </citation>
    <scope>NUCLEOTIDE SEQUENCE [LARGE SCALE GENOMIC DNA]</scope>
    <source>
        <strain evidence="2">SpSt-503</strain>
    </source>
</reference>
<dbReference type="InterPro" id="IPR036071">
    <property type="entry name" value="AMMECR1_dom_sf"/>
</dbReference>
<dbReference type="InterPro" id="IPR023473">
    <property type="entry name" value="AMMECR1"/>
</dbReference>
<dbReference type="Gene3D" id="3.30.1490.150">
    <property type="entry name" value="Hypothetical protein ph0010, domain 2"/>
    <property type="match status" value="1"/>
</dbReference>
<dbReference type="InterPro" id="IPR002733">
    <property type="entry name" value="AMMECR1_domain"/>
</dbReference>
<accession>A0A7C3E172</accession>
<organism evidence="2">
    <name type="scientific">Gracilinema caldarium</name>
    <dbReference type="NCBI Taxonomy" id="215591"/>
    <lineage>
        <taxon>Bacteria</taxon>
        <taxon>Pseudomonadati</taxon>
        <taxon>Spirochaetota</taxon>
        <taxon>Spirochaetia</taxon>
        <taxon>Spirochaetales</taxon>
        <taxon>Breznakiellaceae</taxon>
        <taxon>Gracilinema</taxon>
    </lineage>
</organism>
<proteinExistence type="predicted"/>
<gene>
    <name evidence="2" type="primary">amrA</name>
    <name evidence="2" type="ORF">ENS59_04370</name>
</gene>
<dbReference type="NCBIfam" id="TIGR04335">
    <property type="entry name" value="AmmeMemoSam_A"/>
    <property type="match status" value="1"/>
</dbReference>
<dbReference type="NCBIfam" id="TIGR00296">
    <property type="entry name" value="TIGR00296 family protein"/>
    <property type="match status" value="1"/>
</dbReference>
<dbReference type="Pfam" id="PF01871">
    <property type="entry name" value="AMMECR1"/>
    <property type="match status" value="1"/>
</dbReference>
<sequence>MNLELTDDEKNCLIQESRESILSQLDGRPPRYERPPSVEARLTAGVSALAVPCGAFVTLHKGKSLRGCIGRMIALRPLEETIRSMARAAAFEDPRFPPLRKDEFDQCKVEISVLSPMERCDNPRSVQIGVHGLYLVHRGYSGVLLPQVPVEQGWDLDEYLDYICRKAGLPPGAYNERGAELYTFTAIVFGE</sequence>